<evidence type="ECO:0000313" key="1">
    <source>
        <dbReference type="EMBL" id="OHA73249.1"/>
    </source>
</evidence>
<comment type="caution">
    <text evidence="1">The sequence shown here is derived from an EMBL/GenBank/DDBJ whole genome shotgun (WGS) entry which is preliminary data.</text>
</comment>
<sequence>MITTVFSLTPSEVQAELMRLLLVLSSEGVQEVPFTQALELLHREVGVPERVLASSQEVSVAALELNRKGLIRYEQGILRIRG</sequence>
<evidence type="ECO:0000313" key="2">
    <source>
        <dbReference type="Proteomes" id="UP000177287"/>
    </source>
</evidence>
<reference evidence="1 2" key="1">
    <citation type="journal article" date="2016" name="Nat. Commun.">
        <title>Thousands of microbial genomes shed light on interconnected biogeochemical processes in an aquifer system.</title>
        <authorList>
            <person name="Anantharaman K."/>
            <person name="Brown C.T."/>
            <person name="Hug L.A."/>
            <person name="Sharon I."/>
            <person name="Castelle C.J."/>
            <person name="Probst A.J."/>
            <person name="Thomas B.C."/>
            <person name="Singh A."/>
            <person name="Wilkins M.J."/>
            <person name="Karaoz U."/>
            <person name="Brodie E.L."/>
            <person name="Williams K.H."/>
            <person name="Hubbard S.S."/>
            <person name="Banfield J.F."/>
        </authorList>
    </citation>
    <scope>NUCLEOTIDE SEQUENCE [LARGE SCALE GENOMIC DNA]</scope>
</reference>
<organism evidence="1 2">
    <name type="scientific">Candidatus Wildermuthbacteria bacterium RIFCSPLOWO2_01_FULL_47_18</name>
    <dbReference type="NCBI Taxonomy" id="1802460"/>
    <lineage>
        <taxon>Bacteria</taxon>
        <taxon>Candidatus Wildermuthiibacteriota</taxon>
    </lineage>
</organism>
<evidence type="ECO:0008006" key="3">
    <source>
        <dbReference type="Google" id="ProtNLM"/>
    </source>
</evidence>
<gene>
    <name evidence="1" type="ORF">A3A27_02330</name>
</gene>
<dbReference type="Proteomes" id="UP000177287">
    <property type="component" value="Unassembled WGS sequence"/>
</dbReference>
<accession>A0A1G2RLK2</accession>
<proteinExistence type="predicted"/>
<name>A0A1G2RLK2_9BACT</name>
<dbReference type="EMBL" id="MHUF01000003">
    <property type="protein sequence ID" value="OHA73249.1"/>
    <property type="molecule type" value="Genomic_DNA"/>
</dbReference>
<protein>
    <recommendedName>
        <fullName evidence="3">DprA winged helix domain-containing protein</fullName>
    </recommendedName>
</protein>
<dbReference type="AlphaFoldDB" id="A0A1G2RLK2"/>